<feature type="domain" description="Carbohydrate kinase PfkB" evidence="1">
    <location>
        <begin position="1"/>
        <end position="125"/>
    </location>
</feature>
<dbReference type="GO" id="GO:0016301">
    <property type="term" value="F:kinase activity"/>
    <property type="evidence" value="ECO:0007669"/>
    <property type="project" value="UniProtKB-KW"/>
</dbReference>
<organism evidence="2 3">
    <name type="scientific">Burkholderia cenocepacia</name>
    <dbReference type="NCBI Taxonomy" id="95486"/>
    <lineage>
        <taxon>Bacteria</taxon>
        <taxon>Pseudomonadati</taxon>
        <taxon>Pseudomonadota</taxon>
        <taxon>Betaproteobacteria</taxon>
        <taxon>Burkholderiales</taxon>
        <taxon>Burkholderiaceae</taxon>
        <taxon>Burkholderia</taxon>
        <taxon>Burkholderia cepacia complex</taxon>
    </lineage>
</organism>
<evidence type="ECO:0000313" key="2">
    <source>
        <dbReference type="EMBL" id="MCW3717646.1"/>
    </source>
</evidence>
<dbReference type="SUPFAM" id="SSF53613">
    <property type="entry name" value="Ribokinase-like"/>
    <property type="match status" value="1"/>
</dbReference>
<dbReference type="Pfam" id="PF00294">
    <property type="entry name" value="PfkB"/>
    <property type="match status" value="1"/>
</dbReference>
<proteinExistence type="predicted"/>
<dbReference type="Gene3D" id="3.40.1190.20">
    <property type="match status" value="1"/>
</dbReference>
<gene>
    <name evidence="2" type="ORF">UE95_041010</name>
</gene>
<sequence>ITALGDDGLSDEMIAGWAAEGIGTKHVARLAGKLPGLYLIQTDDKGERRFFHWRDSAAARELMDLPETDDILNSLATYDIVYLSAITLSILREDGRERLMAALKRARLLGTRFAFDTNFRARFSAAIS</sequence>
<dbReference type="RefSeq" id="WP_264836514.1">
    <property type="nucleotide sequence ID" value="NZ_JYMX02000218.1"/>
</dbReference>
<dbReference type="EMBL" id="JYMX02000218">
    <property type="protein sequence ID" value="MCW3717646.1"/>
    <property type="molecule type" value="Genomic_DNA"/>
</dbReference>
<reference evidence="2 3" key="2">
    <citation type="journal article" date="2017" name="Front. Microbiol.">
        <title>Genomics Reveals a Unique Clone of Burkholderia cenocepacia Harboring an Actively Excising Novel Genomic Island.</title>
        <authorList>
            <person name="Patil P.P."/>
            <person name="Mali S."/>
            <person name="Midha S."/>
            <person name="Gautam V."/>
            <person name="Dash L."/>
            <person name="Kumar S."/>
            <person name="Shastri J."/>
            <person name="Singhal L."/>
            <person name="Patil P.B."/>
        </authorList>
    </citation>
    <scope>NUCLEOTIDE SEQUENCE [LARGE SCALE GENOMIC DNA]</scope>
    <source>
        <strain evidence="2 3">BC-19</strain>
    </source>
</reference>
<feature type="non-terminal residue" evidence="2">
    <location>
        <position position="128"/>
    </location>
</feature>
<accession>A0ABD4UTR5</accession>
<evidence type="ECO:0000313" key="3">
    <source>
        <dbReference type="Proteomes" id="UP000191686"/>
    </source>
</evidence>
<dbReference type="InterPro" id="IPR029056">
    <property type="entry name" value="Ribokinase-like"/>
</dbReference>
<dbReference type="Proteomes" id="UP000191686">
    <property type="component" value="Unassembled WGS sequence"/>
</dbReference>
<evidence type="ECO:0000259" key="1">
    <source>
        <dbReference type="Pfam" id="PF00294"/>
    </source>
</evidence>
<dbReference type="InterPro" id="IPR011611">
    <property type="entry name" value="PfkB_dom"/>
</dbReference>
<reference evidence="2 3" key="1">
    <citation type="journal article" date="2017" name="Front. Microbiol.">
        <title>Genomics reveals a unique clone of Burkholderia cenocepacia harbouring an actively excising novel genomic island.</title>
        <authorList>
            <person name="Patil P."/>
            <person name="Mali S."/>
            <person name="Midha S."/>
            <person name="Gautam V."/>
            <person name="Dash L."/>
            <person name="Kumar S."/>
            <person name="Shastri J."/>
            <person name="Singhal L."/>
            <person name="Patil P.B."/>
        </authorList>
    </citation>
    <scope>NUCLEOTIDE SEQUENCE [LARGE SCALE GENOMIC DNA]</scope>
    <source>
        <strain evidence="2 3">BC-19</strain>
    </source>
</reference>
<keyword evidence="2" id="KW-0418">Kinase</keyword>
<name>A0ABD4UTR5_9BURK</name>
<dbReference type="AlphaFoldDB" id="A0ABD4UTR5"/>
<keyword evidence="2" id="KW-0808">Transferase</keyword>
<protein>
    <submittedName>
        <fullName evidence="2">PfkB family carbohydrate kinase</fullName>
    </submittedName>
</protein>
<comment type="caution">
    <text evidence="2">The sequence shown here is derived from an EMBL/GenBank/DDBJ whole genome shotgun (WGS) entry which is preliminary data.</text>
</comment>
<feature type="non-terminal residue" evidence="2">
    <location>
        <position position="1"/>
    </location>
</feature>